<evidence type="ECO:0000256" key="12">
    <source>
        <dbReference type="PROSITE-ProRule" id="PRU10133"/>
    </source>
</evidence>
<dbReference type="RefSeq" id="XP_026603403.1">
    <property type="nucleotide sequence ID" value="XM_026747571.1"/>
</dbReference>
<evidence type="ECO:0000256" key="3">
    <source>
        <dbReference type="ARBA" id="ARBA00022741"/>
    </source>
</evidence>
<evidence type="ECO:0000256" key="5">
    <source>
        <dbReference type="ARBA" id="ARBA00022840"/>
    </source>
</evidence>
<dbReference type="Pfam" id="PF00179">
    <property type="entry name" value="UQ_con"/>
    <property type="match status" value="1"/>
</dbReference>
<dbReference type="GeneID" id="38115925"/>
<dbReference type="Gene3D" id="3.10.110.10">
    <property type="entry name" value="Ubiquitin Conjugating Enzyme"/>
    <property type="match status" value="1"/>
</dbReference>
<gene>
    <name evidence="16" type="ORF">DSM5745_05555</name>
</gene>
<evidence type="ECO:0000256" key="10">
    <source>
        <dbReference type="ARBA" id="ARBA00072431"/>
    </source>
</evidence>
<evidence type="ECO:0000256" key="11">
    <source>
        <dbReference type="ARBA" id="ARBA00077197"/>
    </source>
</evidence>
<evidence type="ECO:0000256" key="4">
    <source>
        <dbReference type="ARBA" id="ARBA00022786"/>
    </source>
</evidence>
<reference evidence="16 17" key="1">
    <citation type="journal article" date="2018" name="IMA Fungus">
        <title>IMA Genome-F 9: Draft genome sequence of Annulohypoxylon stygium, Aspergillus mulundensis, Berkeleyomyces basicola (syn. Thielaviopsis basicola), Ceratocystis smalleyi, two Cercospora beticola strains, Coleophoma cylindrospora, Fusarium fracticaudum, Phialophora cf. hyalina, and Morchella septimelata.</title>
        <authorList>
            <person name="Wingfield B.D."/>
            <person name="Bills G.F."/>
            <person name="Dong Y."/>
            <person name="Huang W."/>
            <person name="Nel W.J."/>
            <person name="Swalarsk-Parry B.S."/>
            <person name="Vaghefi N."/>
            <person name="Wilken P.M."/>
            <person name="An Z."/>
            <person name="de Beer Z.W."/>
            <person name="De Vos L."/>
            <person name="Chen L."/>
            <person name="Duong T.A."/>
            <person name="Gao Y."/>
            <person name="Hammerbacher A."/>
            <person name="Kikkert J.R."/>
            <person name="Li Y."/>
            <person name="Li H."/>
            <person name="Li K."/>
            <person name="Li Q."/>
            <person name="Liu X."/>
            <person name="Ma X."/>
            <person name="Naidoo K."/>
            <person name="Pethybridge S.J."/>
            <person name="Sun J."/>
            <person name="Steenkamp E.T."/>
            <person name="van der Nest M.A."/>
            <person name="van Wyk S."/>
            <person name="Wingfield M.J."/>
            <person name="Xiong C."/>
            <person name="Yue Q."/>
            <person name="Zhang X."/>
        </authorList>
    </citation>
    <scope>NUCLEOTIDE SEQUENCE [LARGE SCALE GENOMIC DNA]</scope>
    <source>
        <strain evidence="16 17">DSM 5745</strain>
    </source>
</reference>
<evidence type="ECO:0000256" key="8">
    <source>
        <dbReference type="ARBA" id="ARBA00042179"/>
    </source>
</evidence>
<dbReference type="EMBL" id="PVWQ01000006">
    <property type="protein sequence ID" value="RDW78703.1"/>
    <property type="molecule type" value="Genomic_DNA"/>
</dbReference>
<keyword evidence="17" id="KW-1185">Reference proteome</keyword>
<evidence type="ECO:0000313" key="17">
    <source>
        <dbReference type="Proteomes" id="UP000256690"/>
    </source>
</evidence>
<sequence length="246" mass="27342">MSSNRTRRIAKEIADIRADTHSQITAEPVGEEDDITHLRGTFPGPPGTPYEGGTYKVDIKIPNEYPFRPPVMKFITKVWHPNVSSQTGAICLDTLSSAWSPILTIKAALLSLQSLLSTPEPKDPQDAEVATMLLRNPKEFDRVAREWATQHAGAPRRAAGEGSGGATSESLRELERKEKEAREKEDLSKYDGYNKQLIDRFVHMGFDVDAVVAAFEYYGIDRNGGEDYELEEAYMGDVTARLLGEP</sequence>
<dbReference type="AlphaFoldDB" id="A0A3D8RXD2"/>
<feature type="region of interest" description="Disordered" evidence="14">
    <location>
        <begin position="150"/>
        <end position="186"/>
    </location>
</feature>
<dbReference type="SMART" id="SM00212">
    <property type="entry name" value="UBCc"/>
    <property type="match status" value="1"/>
</dbReference>
<dbReference type="STRING" id="1810919.A0A3D8RXD2"/>
<dbReference type="InterPro" id="IPR050113">
    <property type="entry name" value="Ub_conjugating_enzyme"/>
</dbReference>
<feature type="active site" description="Glycyl thioester intermediate" evidence="12">
    <location>
        <position position="91"/>
    </location>
</feature>
<evidence type="ECO:0000256" key="14">
    <source>
        <dbReference type="SAM" id="MobiDB-lite"/>
    </source>
</evidence>
<dbReference type="InterPro" id="IPR009060">
    <property type="entry name" value="UBA-like_sf"/>
</dbReference>
<evidence type="ECO:0000256" key="9">
    <source>
        <dbReference type="ARBA" id="ARBA00042190"/>
    </source>
</evidence>
<keyword evidence="5 13" id="KW-0067">ATP-binding</keyword>
<evidence type="ECO:0000313" key="16">
    <source>
        <dbReference type="EMBL" id="RDW78703.1"/>
    </source>
</evidence>
<comment type="similarity">
    <text evidence="13">Belongs to the ubiquitin-conjugating enzyme family.</text>
</comment>
<evidence type="ECO:0000256" key="13">
    <source>
        <dbReference type="RuleBase" id="RU362109"/>
    </source>
</evidence>
<proteinExistence type="inferred from homology"/>
<dbReference type="Proteomes" id="UP000256690">
    <property type="component" value="Unassembled WGS sequence"/>
</dbReference>
<evidence type="ECO:0000256" key="7">
    <source>
        <dbReference type="ARBA" id="ARBA00041569"/>
    </source>
</evidence>
<dbReference type="SUPFAM" id="SSF46934">
    <property type="entry name" value="UBA-like"/>
    <property type="match status" value="1"/>
</dbReference>
<dbReference type="GO" id="GO:0061631">
    <property type="term" value="F:ubiquitin conjugating enzyme activity"/>
    <property type="evidence" value="ECO:0007669"/>
    <property type="project" value="UniProtKB-EC"/>
</dbReference>
<organism evidence="16 17">
    <name type="scientific">Aspergillus mulundensis</name>
    <dbReference type="NCBI Taxonomy" id="1810919"/>
    <lineage>
        <taxon>Eukaryota</taxon>
        <taxon>Fungi</taxon>
        <taxon>Dikarya</taxon>
        <taxon>Ascomycota</taxon>
        <taxon>Pezizomycotina</taxon>
        <taxon>Eurotiomycetes</taxon>
        <taxon>Eurotiomycetidae</taxon>
        <taxon>Eurotiales</taxon>
        <taxon>Aspergillaceae</taxon>
        <taxon>Aspergillus</taxon>
        <taxon>Aspergillus subgen. Nidulantes</taxon>
    </lineage>
</organism>
<accession>A0A3D8RXD2</accession>
<evidence type="ECO:0000256" key="1">
    <source>
        <dbReference type="ARBA" id="ARBA00012486"/>
    </source>
</evidence>
<dbReference type="GO" id="GO:0005524">
    <property type="term" value="F:ATP binding"/>
    <property type="evidence" value="ECO:0007669"/>
    <property type="project" value="UniProtKB-UniRule"/>
</dbReference>
<protein>
    <recommendedName>
        <fullName evidence="10">Ubiquitin-conjugating enzyme E2 1</fullName>
        <ecNumber evidence="1">2.3.2.23</ecNumber>
    </recommendedName>
    <alternativeName>
        <fullName evidence="11">E2 ubiquitin-conjugating enzyme 1</fullName>
    </alternativeName>
    <alternativeName>
        <fullName evidence="8">E2 ubiquitin-conjugating enzyme 2</fullName>
    </alternativeName>
    <alternativeName>
        <fullName evidence="9">Ubiquitin carrier protein UBC2</fullName>
    </alternativeName>
    <alternativeName>
        <fullName evidence="6">Ubiquitin-conjugating enzyme E2 2</fullName>
    </alternativeName>
    <alternativeName>
        <fullName evidence="7">Ubiquitin-protein ligase UBC2</fullName>
    </alternativeName>
</protein>
<dbReference type="OrthoDB" id="9993688at2759"/>
<comment type="caution">
    <text evidence="16">The sequence shown here is derived from an EMBL/GenBank/DDBJ whole genome shotgun (WGS) entry which is preliminary data.</text>
</comment>
<evidence type="ECO:0000256" key="2">
    <source>
        <dbReference type="ARBA" id="ARBA00022679"/>
    </source>
</evidence>
<dbReference type="PROSITE" id="PS50127">
    <property type="entry name" value="UBC_2"/>
    <property type="match status" value="1"/>
</dbReference>
<keyword evidence="4 13" id="KW-0833">Ubl conjugation pathway</keyword>
<name>A0A3D8RXD2_9EURO</name>
<feature type="domain" description="UBC core" evidence="15">
    <location>
        <begin position="4"/>
        <end position="153"/>
    </location>
</feature>
<dbReference type="CDD" id="cd23800">
    <property type="entry name" value="UBCc_UBE2K"/>
    <property type="match status" value="1"/>
</dbReference>
<dbReference type="FunFam" id="3.10.110.10:FF:000037">
    <property type="entry name" value="ubiquitin-conjugating enzyme E2 27"/>
    <property type="match status" value="1"/>
</dbReference>
<dbReference type="EC" id="2.3.2.23" evidence="1"/>
<keyword evidence="3 13" id="KW-0547">Nucleotide-binding</keyword>
<dbReference type="InterPro" id="IPR000608">
    <property type="entry name" value="UBC"/>
</dbReference>
<keyword evidence="2" id="KW-0808">Transferase</keyword>
<dbReference type="SUPFAM" id="SSF54495">
    <property type="entry name" value="UBC-like"/>
    <property type="match status" value="1"/>
</dbReference>
<dbReference type="PROSITE" id="PS00183">
    <property type="entry name" value="UBC_1"/>
    <property type="match status" value="1"/>
</dbReference>
<evidence type="ECO:0000259" key="15">
    <source>
        <dbReference type="PROSITE" id="PS50127"/>
    </source>
</evidence>
<dbReference type="InterPro" id="IPR023313">
    <property type="entry name" value="UBQ-conjugating_AS"/>
</dbReference>
<evidence type="ECO:0000256" key="6">
    <source>
        <dbReference type="ARBA" id="ARBA00039884"/>
    </source>
</evidence>
<feature type="compositionally biased region" description="Basic and acidic residues" evidence="14">
    <location>
        <begin position="170"/>
        <end position="186"/>
    </location>
</feature>
<dbReference type="PANTHER" id="PTHR24067">
    <property type="entry name" value="UBIQUITIN-CONJUGATING ENZYME E2"/>
    <property type="match status" value="1"/>
</dbReference>
<dbReference type="InterPro" id="IPR016135">
    <property type="entry name" value="UBQ-conjugating_enzyme/RWD"/>
</dbReference>